<keyword evidence="2" id="KW-1185">Reference proteome</keyword>
<dbReference type="AlphaFoldDB" id="A0AAF0PCZ8"/>
<protein>
    <submittedName>
        <fullName evidence="1">Uncharacterized protein</fullName>
    </submittedName>
</protein>
<dbReference type="GeneID" id="39860926"/>
<organism evidence="1 2">
    <name type="scientific">Natrinema thermotolerans</name>
    <dbReference type="NCBI Taxonomy" id="121872"/>
    <lineage>
        <taxon>Archaea</taxon>
        <taxon>Methanobacteriati</taxon>
        <taxon>Methanobacteriota</taxon>
        <taxon>Stenosarchaea group</taxon>
        <taxon>Halobacteria</taxon>
        <taxon>Halobacteriales</taxon>
        <taxon>Natrialbaceae</taxon>
        <taxon>Natrinema</taxon>
    </lineage>
</organism>
<name>A0AAF0PCZ8_9EURY</name>
<reference evidence="1 2" key="1">
    <citation type="submission" date="2022-07" db="EMBL/GenBank/DDBJ databases">
        <title>Two temperate virus in Haloterrigena jeotgali A29.</title>
        <authorList>
            <person name="Deng X."/>
        </authorList>
    </citation>
    <scope>NUCLEOTIDE SEQUENCE [LARGE SCALE GENOMIC DNA]</scope>
    <source>
        <strain evidence="1 2">A29</strain>
    </source>
</reference>
<dbReference type="Proteomes" id="UP001224926">
    <property type="component" value="Chromosome"/>
</dbReference>
<proteinExistence type="predicted"/>
<gene>
    <name evidence="1" type="ORF">NP511_04805</name>
</gene>
<accession>A0AAF0PCZ8</accession>
<dbReference type="RefSeq" id="WP_049964640.1">
    <property type="nucleotide sequence ID" value="NZ_CP101873.1"/>
</dbReference>
<dbReference type="GeneID" id="84213236"/>
<sequence length="94" mass="9972">MAQFHCPQCDATNDIDISIDTDAEIGATDQPGLPFIGCSCGGVFMPADTEAVSELDGATFATLYTGAVCYGQQEALGDDYENWYDKFVSEAISA</sequence>
<evidence type="ECO:0000313" key="1">
    <source>
        <dbReference type="EMBL" id="WMT08952.1"/>
    </source>
</evidence>
<evidence type="ECO:0000313" key="2">
    <source>
        <dbReference type="Proteomes" id="UP001224926"/>
    </source>
</evidence>
<dbReference type="EMBL" id="CP101873">
    <property type="protein sequence ID" value="WMT08952.1"/>
    <property type="molecule type" value="Genomic_DNA"/>
</dbReference>